<keyword evidence="6" id="KW-0808">Transferase</keyword>
<evidence type="ECO:0000256" key="3">
    <source>
        <dbReference type="ARBA" id="ARBA00012611"/>
    </source>
</evidence>
<evidence type="ECO:0000256" key="8">
    <source>
        <dbReference type="ARBA" id="ARBA00022824"/>
    </source>
</evidence>
<evidence type="ECO:0000256" key="6">
    <source>
        <dbReference type="ARBA" id="ARBA00022679"/>
    </source>
</evidence>
<dbReference type="GO" id="GO:0005789">
    <property type="term" value="C:endoplasmic reticulum membrane"/>
    <property type="evidence" value="ECO:0007669"/>
    <property type="project" value="UniProtKB-SubCell"/>
</dbReference>
<keyword evidence="5" id="KW-0328">Glycosyltransferase</keyword>
<dbReference type="STRING" id="321146.A0A139HI65"/>
<dbReference type="FunFam" id="3.40.50.2000:FF:000162">
    <property type="entry name" value="Beta-1,4-mannosyltransferase (Alg1), putative"/>
    <property type="match status" value="1"/>
</dbReference>
<evidence type="ECO:0000256" key="12">
    <source>
        <dbReference type="SAM" id="Phobius"/>
    </source>
</evidence>
<accession>A0A139HI65</accession>
<gene>
    <name evidence="13" type="ORF">AC578_6684</name>
</gene>
<dbReference type="AlphaFoldDB" id="A0A139HI65"/>
<dbReference type="SUPFAM" id="SSF53756">
    <property type="entry name" value="UDP-Glycosyltransferase/glycogen phosphorylase"/>
    <property type="match status" value="1"/>
</dbReference>
<protein>
    <recommendedName>
        <fullName evidence="4">Chitobiosyldiphosphodolichol beta-mannosyltransferase</fullName>
        <ecNumber evidence="3">2.4.1.142</ecNumber>
    </recommendedName>
</protein>
<comment type="function">
    <text evidence="11">Participates in the formation of the lipid-linked precursor oligosaccharide for N-glycosylation. Involved in assembling the dolichol-pyrophosphate-GlcNAc(2)-Man(5) intermediate on the cytoplasmic surface of the ER.</text>
</comment>
<proteinExistence type="predicted"/>
<dbReference type="Proteomes" id="UP000070133">
    <property type="component" value="Unassembled WGS sequence"/>
</dbReference>
<keyword evidence="14" id="KW-1185">Reference proteome</keyword>
<evidence type="ECO:0000256" key="10">
    <source>
        <dbReference type="ARBA" id="ARBA00023136"/>
    </source>
</evidence>
<evidence type="ECO:0000256" key="5">
    <source>
        <dbReference type="ARBA" id="ARBA00022676"/>
    </source>
</evidence>
<organism evidence="13 14">
    <name type="scientific">Pseudocercospora eumusae</name>
    <dbReference type="NCBI Taxonomy" id="321146"/>
    <lineage>
        <taxon>Eukaryota</taxon>
        <taxon>Fungi</taxon>
        <taxon>Dikarya</taxon>
        <taxon>Ascomycota</taxon>
        <taxon>Pezizomycotina</taxon>
        <taxon>Dothideomycetes</taxon>
        <taxon>Dothideomycetidae</taxon>
        <taxon>Mycosphaerellales</taxon>
        <taxon>Mycosphaerellaceae</taxon>
        <taxon>Pseudocercospora</taxon>
    </lineage>
</organism>
<evidence type="ECO:0000313" key="13">
    <source>
        <dbReference type="EMBL" id="KXT02059.1"/>
    </source>
</evidence>
<comment type="pathway">
    <text evidence="2">Protein modification; protein glycosylation.</text>
</comment>
<evidence type="ECO:0000256" key="11">
    <source>
        <dbReference type="ARBA" id="ARBA00024899"/>
    </source>
</evidence>
<dbReference type="PANTHER" id="PTHR13036">
    <property type="entry name" value="BETA1,4 MANNOSYLTRANSFERASE"/>
    <property type="match status" value="1"/>
</dbReference>
<keyword evidence="9 12" id="KW-1133">Transmembrane helix</keyword>
<dbReference type="GO" id="GO:0004578">
    <property type="term" value="F:chitobiosyldiphosphodolichol beta-mannosyltransferase activity"/>
    <property type="evidence" value="ECO:0007669"/>
    <property type="project" value="UniProtKB-EC"/>
</dbReference>
<keyword evidence="7 12" id="KW-0812">Transmembrane</keyword>
<comment type="subcellular location">
    <subcellularLocation>
        <location evidence="1">Endoplasmic reticulum membrane</location>
        <topology evidence="1">Single-pass membrane protein</topology>
    </subcellularLocation>
</comment>
<keyword evidence="10 12" id="KW-0472">Membrane</keyword>
<dbReference type="PANTHER" id="PTHR13036:SF0">
    <property type="entry name" value="CHITOBIOSYLDIPHOSPHODOLICHOL BETA-MANNOSYLTRANSFERASE"/>
    <property type="match status" value="1"/>
</dbReference>
<name>A0A139HI65_9PEZI</name>
<dbReference type="OrthoDB" id="614844at2759"/>
<evidence type="ECO:0000256" key="9">
    <source>
        <dbReference type="ARBA" id="ARBA00022989"/>
    </source>
</evidence>
<evidence type="ECO:0000256" key="7">
    <source>
        <dbReference type="ARBA" id="ARBA00022692"/>
    </source>
</evidence>
<evidence type="ECO:0000256" key="1">
    <source>
        <dbReference type="ARBA" id="ARBA00004389"/>
    </source>
</evidence>
<sequence length="496" mass="55359">MPWWDLAWNVSLVLGVLIAVSTGVSLFILPTSYSHFHPRSLSKQAFSEKDQEDAEKSGYAYFEENKNSDGRLNFEASVQVVVLGDIGRSPRMQYHALSIAQHGGIVDIIGYTGAEIHPDILRNRMINIIAIEPLPPQLQTSNRLLFLILAPLKILHQVWSLYHAMAQRTPPSKWMLVQNPPSIPVLAICQIVCFFRNTRLVIDWHNFGYSILALKLGASHPLVKVSEWYEKLISSHGVHAHFTVTNAMARVLNEKWKIHNALPLHDRPADIYQPLTPHSRKQLLLSLPATKPYAQDILLGSCRLLVSSTSWTADEDFSLLLNALVHYSSSIDLASDSETPLPKILAIITGRGPQRDHYLSEIRSLTESGKLDHCLVSTAWLSPQQYAALLGSADLGVSLHTSSSGVDLPMKVVDMFGTGLPVAGWGKFEAWGELVREGENGRGFESAQGLSEILKELFGGDGEELKRLREGAMKETRRRWNDEWMPVAGKLFQLRA</sequence>
<evidence type="ECO:0000256" key="4">
    <source>
        <dbReference type="ARBA" id="ARBA00015841"/>
    </source>
</evidence>
<dbReference type="EMBL" id="LFZN01000046">
    <property type="protein sequence ID" value="KXT02059.1"/>
    <property type="molecule type" value="Genomic_DNA"/>
</dbReference>
<dbReference type="EC" id="2.4.1.142" evidence="3"/>
<reference evidence="13 14" key="1">
    <citation type="submission" date="2015-07" db="EMBL/GenBank/DDBJ databases">
        <title>Comparative genomics of the Sigatoka disease complex on banana suggests a link between parallel evolutionary changes in Pseudocercospora fijiensis and Pseudocercospora eumusae and increased virulence on the banana host.</title>
        <authorList>
            <person name="Chang T.-C."/>
            <person name="Salvucci A."/>
            <person name="Crous P.W."/>
            <person name="Stergiopoulos I."/>
        </authorList>
    </citation>
    <scope>NUCLEOTIDE SEQUENCE [LARGE SCALE GENOMIC DNA]</scope>
    <source>
        <strain evidence="13 14">CBS 114824</strain>
    </source>
</reference>
<evidence type="ECO:0000313" key="14">
    <source>
        <dbReference type="Proteomes" id="UP000070133"/>
    </source>
</evidence>
<dbReference type="Gene3D" id="3.40.50.2000">
    <property type="entry name" value="Glycogen Phosphorylase B"/>
    <property type="match status" value="1"/>
</dbReference>
<feature type="transmembrane region" description="Helical" evidence="12">
    <location>
        <begin position="6"/>
        <end position="29"/>
    </location>
</feature>
<comment type="caution">
    <text evidence="13">The sequence shown here is derived from an EMBL/GenBank/DDBJ whole genome shotgun (WGS) entry which is preliminary data.</text>
</comment>
<dbReference type="InterPro" id="IPR026051">
    <property type="entry name" value="ALG1-like"/>
</dbReference>
<evidence type="ECO:0000256" key="2">
    <source>
        <dbReference type="ARBA" id="ARBA00004922"/>
    </source>
</evidence>
<keyword evidence="8" id="KW-0256">Endoplasmic reticulum</keyword>